<dbReference type="EMBL" id="MEUV01000011">
    <property type="protein sequence ID" value="OGC46199.1"/>
    <property type="molecule type" value="Genomic_DNA"/>
</dbReference>
<accession>A0A1F4UMP2</accession>
<keyword evidence="1" id="KW-0812">Transmembrane</keyword>
<evidence type="ECO:0000313" key="2">
    <source>
        <dbReference type="EMBL" id="OGC46199.1"/>
    </source>
</evidence>
<name>A0A1F4UMP2_UNCKA</name>
<organism evidence="2 3">
    <name type="scientific">candidate division WWE3 bacterium RBG_19FT_COMBO_34_6</name>
    <dbReference type="NCBI Taxonomy" id="1802612"/>
    <lineage>
        <taxon>Bacteria</taxon>
        <taxon>Katanobacteria</taxon>
    </lineage>
</organism>
<proteinExistence type="predicted"/>
<dbReference type="AlphaFoldDB" id="A0A1F4UMP2"/>
<feature type="transmembrane region" description="Helical" evidence="1">
    <location>
        <begin position="6"/>
        <end position="29"/>
    </location>
</feature>
<evidence type="ECO:0000256" key="1">
    <source>
        <dbReference type="SAM" id="Phobius"/>
    </source>
</evidence>
<evidence type="ECO:0000313" key="3">
    <source>
        <dbReference type="Proteomes" id="UP000178615"/>
    </source>
</evidence>
<gene>
    <name evidence="2" type="ORF">A2V49_04385</name>
</gene>
<keyword evidence="1" id="KW-0472">Membrane</keyword>
<keyword evidence="1" id="KW-1133">Transmembrane helix</keyword>
<sequence>MEIQILLIFILSILTVVFVAIGIYFVLILKEFRETIRKANTMLDDFKSVTGALAHPLGIVGGIFKGYKALKNLKKEE</sequence>
<protein>
    <submittedName>
        <fullName evidence="2">Uncharacterized protein</fullName>
    </submittedName>
</protein>
<reference evidence="2 3" key="1">
    <citation type="journal article" date="2016" name="Nat. Commun.">
        <title>Thousands of microbial genomes shed light on interconnected biogeochemical processes in an aquifer system.</title>
        <authorList>
            <person name="Anantharaman K."/>
            <person name="Brown C.T."/>
            <person name="Hug L.A."/>
            <person name="Sharon I."/>
            <person name="Castelle C.J."/>
            <person name="Probst A.J."/>
            <person name="Thomas B.C."/>
            <person name="Singh A."/>
            <person name="Wilkins M.J."/>
            <person name="Karaoz U."/>
            <person name="Brodie E.L."/>
            <person name="Williams K.H."/>
            <person name="Hubbard S.S."/>
            <person name="Banfield J.F."/>
        </authorList>
    </citation>
    <scope>NUCLEOTIDE SEQUENCE [LARGE SCALE GENOMIC DNA]</scope>
</reference>
<dbReference type="Proteomes" id="UP000178615">
    <property type="component" value="Unassembled WGS sequence"/>
</dbReference>
<comment type="caution">
    <text evidence="2">The sequence shown here is derived from an EMBL/GenBank/DDBJ whole genome shotgun (WGS) entry which is preliminary data.</text>
</comment>